<evidence type="ECO:0000313" key="1">
    <source>
        <dbReference type="EMBL" id="GHG50369.1"/>
    </source>
</evidence>
<proteinExistence type="predicted"/>
<dbReference type="Proteomes" id="UP000649955">
    <property type="component" value="Unassembled WGS sequence"/>
</dbReference>
<evidence type="ECO:0000313" key="2">
    <source>
        <dbReference type="Proteomes" id="UP000649955"/>
    </source>
</evidence>
<gene>
    <name evidence="1" type="ORF">GCM10017567_86450</name>
</gene>
<protein>
    <submittedName>
        <fullName evidence="1">Uncharacterized protein</fullName>
    </submittedName>
</protein>
<organism evidence="1 2">
    <name type="scientific">Amycolatopsis bullii</name>
    <dbReference type="NCBI Taxonomy" id="941987"/>
    <lineage>
        <taxon>Bacteria</taxon>
        <taxon>Bacillati</taxon>
        <taxon>Actinomycetota</taxon>
        <taxon>Actinomycetes</taxon>
        <taxon>Pseudonocardiales</taxon>
        <taxon>Pseudonocardiaceae</taxon>
        <taxon>Amycolatopsis</taxon>
    </lineage>
</organism>
<sequence length="154" mass="16056">MPGKAGGFAEFGVNFDADNIEGAPAVGHRLGQLGRRSESVEFAEFGTCTSEQCEYVADAIAGGGEQAEADEQEDVLDWVRAVVGRAGVEVLGLVVGVEEVVWLQAVVGVPAAFGVVLAAEVLQFVQDAVLLGRGAGEQQDAVFVAVVRPRRRGS</sequence>
<name>A0ABQ3KV23_9PSEU</name>
<accession>A0ABQ3KV23</accession>
<keyword evidence="2" id="KW-1185">Reference proteome</keyword>
<comment type="caution">
    <text evidence="1">The sequence shown here is derived from an EMBL/GenBank/DDBJ whole genome shotgun (WGS) entry which is preliminary data.</text>
</comment>
<dbReference type="EMBL" id="BNAW01000086">
    <property type="protein sequence ID" value="GHG50369.1"/>
    <property type="molecule type" value="Genomic_DNA"/>
</dbReference>
<reference evidence="2" key="1">
    <citation type="journal article" date="2019" name="Int. J. Syst. Evol. Microbiol.">
        <title>The Global Catalogue of Microorganisms (GCM) 10K type strain sequencing project: providing services to taxonomists for standard genome sequencing and annotation.</title>
        <authorList>
            <consortium name="The Broad Institute Genomics Platform"/>
            <consortium name="The Broad Institute Genome Sequencing Center for Infectious Disease"/>
            <person name="Wu L."/>
            <person name="Ma J."/>
        </authorList>
    </citation>
    <scope>NUCLEOTIDE SEQUENCE [LARGE SCALE GENOMIC DNA]</scope>
    <source>
        <strain evidence="2">CGMCC 4.7680</strain>
    </source>
</reference>